<proteinExistence type="predicted"/>
<name>A0A225AFQ2_TALAT</name>
<evidence type="ECO:0000256" key="4">
    <source>
        <dbReference type="ARBA" id="ARBA00023136"/>
    </source>
</evidence>
<dbReference type="InterPro" id="IPR010291">
    <property type="entry name" value="Ion_channel_UNC-93"/>
</dbReference>
<evidence type="ECO:0008006" key="8">
    <source>
        <dbReference type="Google" id="ProtNLM"/>
    </source>
</evidence>
<protein>
    <recommendedName>
        <fullName evidence="8">Major facilitator superfamily (MFS) profile domain-containing protein</fullName>
    </recommendedName>
</protein>
<dbReference type="Gene3D" id="1.20.1250.20">
    <property type="entry name" value="MFS general substrate transporter like domains"/>
    <property type="match status" value="1"/>
</dbReference>
<dbReference type="GeneID" id="31004652"/>
<dbReference type="SUPFAM" id="SSF103473">
    <property type="entry name" value="MFS general substrate transporter"/>
    <property type="match status" value="1"/>
</dbReference>
<feature type="transmembrane region" description="Helical" evidence="5">
    <location>
        <begin position="20"/>
        <end position="39"/>
    </location>
</feature>
<feature type="transmembrane region" description="Helical" evidence="5">
    <location>
        <begin position="79"/>
        <end position="98"/>
    </location>
</feature>
<gene>
    <name evidence="6" type="ORF">UA08_04897</name>
</gene>
<feature type="transmembrane region" description="Helical" evidence="5">
    <location>
        <begin position="137"/>
        <end position="158"/>
    </location>
</feature>
<reference evidence="6 7" key="1">
    <citation type="submission" date="2015-06" db="EMBL/GenBank/DDBJ databases">
        <title>Talaromyces atroroseus IBT 11181 draft genome.</title>
        <authorList>
            <person name="Rasmussen K.B."/>
            <person name="Rasmussen S."/>
            <person name="Petersen B."/>
            <person name="Sicheritz-Ponten T."/>
            <person name="Mortensen U.H."/>
            <person name="Thrane U."/>
        </authorList>
    </citation>
    <scope>NUCLEOTIDE SEQUENCE [LARGE SCALE GENOMIC DNA]</scope>
    <source>
        <strain evidence="6 7">IBT 11181</strain>
    </source>
</reference>
<dbReference type="OrthoDB" id="4220075at2759"/>
<dbReference type="GO" id="GO:0016020">
    <property type="term" value="C:membrane"/>
    <property type="evidence" value="ECO:0007669"/>
    <property type="project" value="UniProtKB-SubCell"/>
</dbReference>
<evidence type="ECO:0000313" key="6">
    <source>
        <dbReference type="EMBL" id="OKL60161.1"/>
    </source>
</evidence>
<keyword evidence="2 5" id="KW-0812">Transmembrane</keyword>
<feature type="transmembrane region" description="Helical" evidence="5">
    <location>
        <begin position="51"/>
        <end position="72"/>
    </location>
</feature>
<evidence type="ECO:0000256" key="3">
    <source>
        <dbReference type="ARBA" id="ARBA00022989"/>
    </source>
</evidence>
<sequence>MAQSKFASLRTRPLAQNTTASIVLLGTVGIYVAITNLGAGGGKANSLKMNYIVSALNYGIFAIAGFFSGSVINRFGPKWALFLGSLGYPCYVTGLLLFDRFDLLVFPIIGGVLIGFGAALLWAGVNYIAIAAKGRFYAMQTAMTSFGNLIASFLVLGININDEANDGVPLSVYLSFIGIMLVLGFASFILVKPKDVRRKDGTALAVYKEESIITELKNVCRLVFDWKAMALCPALFVAEYLLILQPAISTLYFDLRTRSLLAVISAIVALLSALGMGALLDYKGLSRPLRAKIGFAIVASLTISIYAGEAGWLFSVIPPSQPEDNPAYDWTSSHFPGFFIIYEFFQILGSIGPVYVVWTLASLTNDPKKSAHYAGLIRAVMAAGVSVAFGIAAAGVSERHQFIVHMVLQYCALVPQGVVALTQVTITNYGLEGTVIVPREIAAALGKEDAEYVDVDEVEVEGGKEV</sequence>
<feature type="transmembrane region" description="Helical" evidence="5">
    <location>
        <begin position="373"/>
        <end position="396"/>
    </location>
</feature>
<keyword evidence="7" id="KW-1185">Reference proteome</keyword>
<dbReference type="InterPro" id="IPR051617">
    <property type="entry name" value="UNC-93-like_regulator"/>
</dbReference>
<dbReference type="PANTHER" id="PTHR23294">
    <property type="entry name" value="ET TRANSLATION PRODUCT-RELATED"/>
    <property type="match status" value="1"/>
</dbReference>
<evidence type="ECO:0000313" key="7">
    <source>
        <dbReference type="Proteomes" id="UP000214365"/>
    </source>
</evidence>
<dbReference type="InterPro" id="IPR036259">
    <property type="entry name" value="MFS_trans_sf"/>
</dbReference>
<feature type="transmembrane region" description="Helical" evidence="5">
    <location>
        <begin position="337"/>
        <end position="361"/>
    </location>
</feature>
<accession>A0A225AFQ2</accession>
<dbReference type="AlphaFoldDB" id="A0A225AFQ2"/>
<evidence type="ECO:0000256" key="2">
    <source>
        <dbReference type="ARBA" id="ARBA00022692"/>
    </source>
</evidence>
<dbReference type="EMBL" id="LFMY01000006">
    <property type="protein sequence ID" value="OKL60161.1"/>
    <property type="molecule type" value="Genomic_DNA"/>
</dbReference>
<dbReference type="PANTHER" id="PTHR23294:SF59">
    <property type="entry name" value="UNC93-LIKE PROTEIN C922.05C"/>
    <property type="match status" value="1"/>
</dbReference>
<comment type="subcellular location">
    <subcellularLocation>
        <location evidence="1">Membrane</location>
        <topology evidence="1">Multi-pass membrane protein</topology>
    </subcellularLocation>
</comment>
<feature type="transmembrane region" description="Helical" evidence="5">
    <location>
        <begin position="228"/>
        <end position="248"/>
    </location>
</feature>
<comment type="caution">
    <text evidence="6">The sequence shown here is derived from an EMBL/GenBank/DDBJ whole genome shotgun (WGS) entry which is preliminary data.</text>
</comment>
<dbReference type="Proteomes" id="UP000214365">
    <property type="component" value="Unassembled WGS sequence"/>
</dbReference>
<organism evidence="6 7">
    <name type="scientific">Talaromyces atroroseus</name>
    <dbReference type="NCBI Taxonomy" id="1441469"/>
    <lineage>
        <taxon>Eukaryota</taxon>
        <taxon>Fungi</taxon>
        <taxon>Dikarya</taxon>
        <taxon>Ascomycota</taxon>
        <taxon>Pezizomycotina</taxon>
        <taxon>Eurotiomycetes</taxon>
        <taxon>Eurotiomycetidae</taxon>
        <taxon>Eurotiales</taxon>
        <taxon>Trichocomaceae</taxon>
        <taxon>Talaromyces</taxon>
        <taxon>Talaromyces sect. Trachyspermi</taxon>
    </lineage>
</organism>
<keyword evidence="3 5" id="KW-1133">Transmembrane helix</keyword>
<evidence type="ECO:0000256" key="5">
    <source>
        <dbReference type="SAM" id="Phobius"/>
    </source>
</evidence>
<dbReference type="Pfam" id="PF05978">
    <property type="entry name" value="UNC-93"/>
    <property type="match status" value="1"/>
</dbReference>
<dbReference type="RefSeq" id="XP_020120282.1">
    <property type="nucleotide sequence ID" value="XM_020267217.1"/>
</dbReference>
<feature type="transmembrane region" description="Helical" evidence="5">
    <location>
        <begin position="260"/>
        <end position="282"/>
    </location>
</feature>
<feature type="transmembrane region" description="Helical" evidence="5">
    <location>
        <begin position="104"/>
        <end position="125"/>
    </location>
</feature>
<feature type="transmembrane region" description="Helical" evidence="5">
    <location>
        <begin position="170"/>
        <end position="191"/>
    </location>
</feature>
<evidence type="ECO:0000256" key="1">
    <source>
        <dbReference type="ARBA" id="ARBA00004141"/>
    </source>
</evidence>
<feature type="transmembrane region" description="Helical" evidence="5">
    <location>
        <begin position="294"/>
        <end position="317"/>
    </location>
</feature>
<keyword evidence="4 5" id="KW-0472">Membrane</keyword>